<dbReference type="InterPro" id="IPR029058">
    <property type="entry name" value="AB_hydrolase_fold"/>
</dbReference>
<evidence type="ECO:0000313" key="6">
    <source>
        <dbReference type="RefSeq" id="XP_011003834.1"/>
    </source>
</evidence>
<reference evidence="6" key="1">
    <citation type="submission" date="2025-08" db="UniProtKB">
        <authorList>
            <consortium name="RefSeq"/>
        </authorList>
    </citation>
    <scope>IDENTIFICATION</scope>
</reference>
<evidence type="ECO:0000259" key="4">
    <source>
        <dbReference type="Pfam" id="PF12146"/>
    </source>
</evidence>
<dbReference type="InterPro" id="IPR007130">
    <property type="entry name" value="DAGAT"/>
</dbReference>
<dbReference type="Gene3D" id="3.40.50.1820">
    <property type="entry name" value="alpha/beta hydrolase"/>
    <property type="match status" value="1"/>
</dbReference>
<name>A0AAJ6T3Z8_POPEU</name>
<dbReference type="GO" id="GO:0004144">
    <property type="term" value="F:diacylglycerol O-acyltransferase activity"/>
    <property type="evidence" value="ECO:0007669"/>
    <property type="project" value="UniProtKB-ARBA"/>
</dbReference>
<accession>A0AAJ6T3Z8</accession>
<evidence type="ECO:0000256" key="1">
    <source>
        <dbReference type="ARBA" id="ARBA00005420"/>
    </source>
</evidence>
<dbReference type="KEGG" id="peu:105110475"/>
<feature type="domain" description="Serine aminopeptidase S33" evidence="4">
    <location>
        <begin position="152"/>
        <end position="349"/>
    </location>
</feature>
<keyword evidence="2" id="KW-0808">Transferase</keyword>
<organism evidence="5 6">
    <name type="scientific">Populus euphratica</name>
    <name type="common">Euphrates poplar</name>
    <dbReference type="NCBI Taxonomy" id="75702"/>
    <lineage>
        <taxon>Eukaryota</taxon>
        <taxon>Viridiplantae</taxon>
        <taxon>Streptophyta</taxon>
        <taxon>Embryophyta</taxon>
        <taxon>Tracheophyta</taxon>
        <taxon>Spermatophyta</taxon>
        <taxon>Magnoliopsida</taxon>
        <taxon>eudicotyledons</taxon>
        <taxon>Gunneridae</taxon>
        <taxon>Pentapetalae</taxon>
        <taxon>rosids</taxon>
        <taxon>fabids</taxon>
        <taxon>Malpighiales</taxon>
        <taxon>Salicaceae</taxon>
        <taxon>Saliceae</taxon>
        <taxon>Populus</taxon>
    </lineage>
</organism>
<proteinExistence type="inferred from homology"/>
<dbReference type="RefSeq" id="XP_011003834.1">
    <property type="nucleotide sequence ID" value="XM_011005532.1"/>
</dbReference>
<dbReference type="CDD" id="cd07987">
    <property type="entry name" value="LPLAT_MGAT-like"/>
    <property type="match status" value="1"/>
</dbReference>
<dbReference type="Proteomes" id="UP000694918">
    <property type="component" value="Unplaced"/>
</dbReference>
<evidence type="ECO:0000256" key="2">
    <source>
        <dbReference type="ARBA" id="ARBA00022679"/>
    </source>
</evidence>
<dbReference type="GeneID" id="105110475"/>
<sequence>MASFVTSGILPCFGLNSYIKPRFQARVQSSASVALKLGRLKPSIEEKKWVNDFGPKDLEPLWDDGYGTKTIKDYFDGAKEMIRPDGGPPRWFCPIECGQPLKSSPTLLFLPGVDGVGLGLTLHHKALGKAFEVLCLHIPVYDRTPFEGLVKFVEETVRLEHARNPNKPIYLVGESIGGCLAIAVAARNPKVDLVVILANPATSFGRSKLQPFLPILEAVPNQLYNGFLCLLSLLTGNPVKMAMVGVEYRLPSRLKIGKLYQNFMALLHSLSVVADIIPKDTLVWKMKLLRSAADYASCCLHTVKAEVLLLASEKDRLLPSRDEALRLKSLLQNCTVRNFKGNGHAILLEDGVGLLTAIKGTSKYRRSKRIDFVSDYLPPSTSEFKSFFEEAYGLLLYAAGSTMFSTLEDGKIVKGLAGVPNEGPVLLVGYHMLMAFDIYPLGEGFLREKNIMVRGLGHPDLFTGKLEDSSNEFAYVDWIRVMGMVAGTASNLFKLLSTKSHVVLYPGGARESLHNKGEEYKLFWPDQQEFVRTAAKFGATIVPFGTVGEDDLTHLVLDYHDMMKIPIVSDYIREVNSKATRIRDSSKGEVANQQVYIPGVLPKLPGRFYYLFGKPIKTKGMEDMLRDRENANQLYLHVKSEVENNIAYLLKKREEDPYRSLINRTIYQALHSPSSNVPTFDP</sequence>
<evidence type="ECO:0000256" key="3">
    <source>
        <dbReference type="ARBA" id="ARBA00023315"/>
    </source>
</evidence>
<dbReference type="Pfam" id="PF03982">
    <property type="entry name" value="DAGAT"/>
    <property type="match status" value="1"/>
</dbReference>
<keyword evidence="3" id="KW-0012">Acyltransferase</keyword>
<dbReference type="PANTHER" id="PTHR22753:SF14">
    <property type="entry name" value="MONOACYLGLYCEROL_DIACYLGLYCEROL O-ACYLTRANSFERASE"/>
    <property type="match status" value="1"/>
</dbReference>
<keyword evidence="5" id="KW-1185">Reference proteome</keyword>
<dbReference type="GO" id="GO:0019432">
    <property type="term" value="P:triglyceride biosynthetic process"/>
    <property type="evidence" value="ECO:0007669"/>
    <property type="project" value="UniProtKB-ARBA"/>
</dbReference>
<dbReference type="SUPFAM" id="SSF53474">
    <property type="entry name" value="alpha/beta-Hydrolases"/>
    <property type="match status" value="1"/>
</dbReference>
<dbReference type="GO" id="GO:0016020">
    <property type="term" value="C:membrane"/>
    <property type="evidence" value="ECO:0007669"/>
    <property type="project" value="TreeGrafter"/>
</dbReference>
<evidence type="ECO:0000313" key="5">
    <source>
        <dbReference type="Proteomes" id="UP000694918"/>
    </source>
</evidence>
<dbReference type="InterPro" id="IPR022742">
    <property type="entry name" value="Hydrolase_4"/>
</dbReference>
<dbReference type="PANTHER" id="PTHR22753">
    <property type="entry name" value="TRANSMEMBRANE PROTEIN 68"/>
    <property type="match status" value="1"/>
</dbReference>
<protein>
    <submittedName>
        <fullName evidence="6">Acyltransferase-like protein At1g54570, chloroplastic</fullName>
    </submittedName>
</protein>
<dbReference type="Pfam" id="PF12146">
    <property type="entry name" value="Hydrolase_4"/>
    <property type="match status" value="1"/>
</dbReference>
<comment type="similarity">
    <text evidence="1">Belongs to the diacylglycerol acyltransferase family.</text>
</comment>
<gene>
    <name evidence="6" type="primary">LOC105110475</name>
</gene>
<dbReference type="AlphaFoldDB" id="A0AAJ6T3Z8"/>